<dbReference type="GO" id="GO:0004622">
    <property type="term" value="F:phosphatidylcholine lysophospholipase activity"/>
    <property type="evidence" value="ECO:0007669"/>
    <property type="project" value="TreeGrafter"/>
</dbReference>
<organism evidence="2 3">
    <name type="scientific">Cohnella ginsengisoli</name>
    <dbReference type="NCBI Taxonomy" id="425004"/>
    <lineage>
        <taxon>Bacteria</taxon>
        <taxon>Bacillati</taxon>
        <taxon>Bacillota</taxon>
        <taxon>Bacilli</taxon>
        <taxon>Bacillales</taxon>
        <taxon>Paenibacillaceae</taxon>
        <taxon>Cohnella</taxon>
    </lineage>
</organism>
<evidence type="ECO:0000313" key="3">
    <source>
        <dbReference type="Proteomes" id="UP001153387"/>
    </source>
</evidence>
<dbReference type="InterPro" id="IPR013830">
    <property type="entry name" value="SGNH_hydro"/>
</dbReference>
<accession>A0A9X4KG20</accession>
<proteinExistence type="predicted"/>
<dbReference type="Pfam" id="PF13472">
    <property type="entry name" value="Lipase_GDSL_2"/>
    <property type="match status" value="1"/>
</dbReference>
<dbReference type="InterPro" id="IPR036514">
    <property type="entry name" value="SGNH_hydro_sf"/>
</dbReference>
<name>A0A9X4KG20_9BACL</name>
<evidence type="ECO:0000313" key="2">
    <source>
        <dbReference type="EMBL" id="MDG0791305.1"/>
    </source>
</evidence>
<dbReference type="Gene3D" id="3.40.50.1110">
    <property type="entry name" value="SGNH hydrolase"/>
    <property type="match status" value="1"/>
</dbReference>
<dbReference type="SUPFAM" id="SSF52266">
    <property type="entry name" value="SGNH hydrolase"/>
    <property type="match status" value="1"/>
</dbReference>
<keyword evidence="3" id="KW-1185">Reference proteome</keyword>
<feature type="domain" description="SGNH hydrolase-type esterase" evidence="1">
    <location>
        <begin position="29"/>
        <end position="223"/>
    </location>
</feature>
<dbReference type="PANTHER" id="PTHR30383">
    <property type="entry name" value="THIOESTERASE 1/PROTEASE 1/LYSOPHOSPHOLIPASE L1"/>
    <property type="match status" value="1"/>
</dbReference>
<dbReference type="AlphaFoldDB" id="A0A9X4KG20"/>
<sequence length="236" mass="27047">MSKQEFPRLHRRLTVKSNRPDERSIIYVAIGDSVTQGCLGPGQIEHHLVYHELFRGHVLERYPAANFCVINSGVAGSTAEQSRARWERDVIGYHPDLVTICFGLNDCGKGDEGLDPFIQAIHDLVTRIRSETEAEVLLLTTIMMIARNHPHVPECYRSMVPDFLRIHEAGYLAKYNDRLRRYAAEHDIPLLDVYAQWEQMVRDGEDIHDRLSNGLNHPDVAYHKQLAGELKKKILE</sequence>
<evidence type="ECO:0000259" key="1">
    <source>
        <dbReference type="Pfam" id="PF13472"/>
    </source>
</evidence>
<dbReference type="EMBL" id="JAPDHZ010000002">
    <property type="protein sequence ID" value="MDG0791305.1"/>
    <property type="molecule type" value="Genomic_DNA"/>
</dbReference>
<dbReference type="PANTHER" id="PTHR30383:SF5">
    <property type="entry name" value="SGNH HYDROLASE-TYPE ESTERASE DOMAIN-CONTAINING PROTEIN"/>
    <property type="match status" value="1"/>
</dbReference>
<gene>
    <name evidence="2" type="ORF">OMP38_10780</name>
</gene>
<comment type="caution">
    <text evidence="2">The sequence shown here is derived from an EMBL/GenBank/DDBJ whole genome shotgun (WGS) entry which is preliminary data.</text>
</comment>
<dbReference type="InterPro" id="IPR051532">
    <property type="entry name" value="Ester_Hydrolysis_Enzymes"/>
</dbReference>
<dbReference type="Proteomes" id="UP001153387">
    <property type="component" value="Unassembled WGS sequence"/>
</dbReference>
<reference evidence="2 3" key="1">
    <citation type="submission" date="2022-10" db="EMBL/GenBank/DDBJ databases">
        <title>Comparative genomic analysis of Cohnella hashimotonis sp. nov., isolated from the International Space Station.</title>
        <authorList>
            <person name="Simpson A."/>
            <person name="Venkateswaran K."/>
        </authorList>
    </citation>
    <scope>NUCLEOTIDE SEQUENCE [LARGE SCALE GENOMIC DNA]</scope>
    <source>
        <strain evidence="2 3">DSM 18997</strain>
    </source>
</reference>
<protein>
    <submittedName>
        <fullName evidence="2">GDSL-type esterase/lipase family protein</fullName>
    </submittedName>
</protein>
<dbReference type="RefSeq" id="WP_277565066.1">
    <property type="nucleotide sequence ID" value="NZ_JAPDHZ010000002.1"/>
</dbReference>